<evidence type="ECO:0000313" key="1">
    <source>
        <dbReference type="EMBL" id="MEA0971418.1"/>
    </source>
</evidence>
<dbReference type="SMART" id="SM00248">
    <property type="entry name" value="ANK"/>
    <property type="match status" value="3"/>
</dbReference>
<comment type="caution">
    <text evidence="1">The sequence shown here is derived from an EMBL/GenBank/DDBJ whole genome shotgun (WGS) entry which is preliminary data.</text>
</comment>
<protein>
    <submittedName>
        <fullName evidence="1">Ankyrin repeat-containing protein</fullName>
    </submittedName>
</protein>
<evidence type="ECO:0000313" key="2">
    <source>
        <dbReference type="Proteomes" id="UP001291687"/>
    </source>
</evidence>
<dbReference type="Pfam" id="PF12796">
    <property type="entry name" value="Ank_2"/>
    <property type="match status" value="1"/>
</dbReference>
<accession>A0ABU5NE18</accession>
<dbReference type="Proteomes" id="UP001291687">
    <property type="component" value="Unassembled WGS sequence"/>
</dbReference>
<dbReference type="InterPro" id="IPR036770">
    <property type="entry name" value="Ankyrin_rpt-contain_sf"/>
</dbReference>
<keyword evidence="2" id="KW-1185">Reference proteome</keyword>
<sequence>MKRKGEFDAIEEGSVKKKIPNPFNHNINPYSVNICGVKGATLLYDSIKNDIHKNAGYYEKVEYLVEVMGADINKGRGNKSPLYKAIFEGTLHTDFVKIAKFLIEKGARNDYVEDMTPLHLAAVTCSVPVLEAFAENNYDFTLKAGPERNITVINLILSSKPSDITLQKTLATIPVKQLSIIWKETIIDPLHLSIEERGVIDCFIASNKLAPLTGEFNLKEKDTSCDSQDGSSNSFHYENLEEGVVADMFFSEAKGTLESLGVNGQIGTFESVLTTGEAEEQKD</sequence>
<dbReference type="EMBL" id="JARJFB010000132">
    <property type="protein sequence ID" value="MEA0971418.1"/>
    <property type="molecule type" value="Genomic_DNA"/>
</dbReference>
<dbReference type="RefSeq" id="WP_322777319.1">
    <property type="nucleotide sequence ID" value="NZ_JARJFB010000132.1"/>
</dbReference>
<dbReference type="Gene3D" id="1.25.40.20">
    <property type="entry name" value="Ankyrin repeat-containing domain"/>
    <property type="match status" value="1"/>
</dbReference>
<organism evidence="1 2">
    <name type="scientific">Candidatus Megaera venefica</name>
    <dbReference type="NCBI Taxonomy" id="2055910"/>
    <lineage>
        <taxon>Bacteria</taxon>
        <taxon>Pseudomonadati</taxon>
        <taxon>Pseudomonadota</taxon>
        <taxon>Alphaproteobacteria</taxon>
        <taxon>Rickettsiales</taxon>
        <taxon>Rickettsiaceae</taxon>
        <taxon>Candidatus Megaera</taxon>
    </lineage>
</organism>
<dbReference type="InterPro" id="IPR002110">
    <property type="entry name" value="Ankyrin_rpt"/>
</dbReference>
<reference evidence="1 2" key="1">
    <citation type="submission" date="2023-03" db="EMBL/GenBank/DDBJ databases">
        <title>Host association and intracellularity evolved multiple times independently in the Rickettsiales.</title>
        <authorList>
            <person name="Castelli M."/>
            <person name="Nardi T."/>
            <person name="Gammuto L."/>
            <person name="Bellinzona G."/>
            <person name="Sabaneyeva E."/>
            <person name="Potekhin A."/>
            <person name="Serra V."/>
            <person name="Petroni G."/>
            <person name="Sassera D."/>
        </authorList>
    </citation>
    <scope>NUCLEOTIDE SEQUENCE [LARGE SCALE GENOMIC DNA]</scope>
    <source>
        <strain evidence="1 2">Sr 2-6</strain>
    </source>
</reference>
<gene>
    <name evidence="1" type="ORF">Megvenef_01396</name>
</gene>
<dbReference type="SUPFAM" id="SSF48403">
    <property type="entry name" value="Ankyrin repeat"/>
    <property type="match status" value="1"/>
</dbReference>
<proteinExistence type="predicted"/>
<name>A0ABU5NE18_9RICK</name>